<dbReference type="EMBL" id="QEKW01000007">
    <property type="protein sequence ID" value="PVZ09087.1"/>
    <property type="molecule type" value="Genomic_DNA"/>
</dbReference>
<name>A0A2U1FA72_9PSEU</name>
<reference evidence="1 2" key="1">
    <citation type="submission" date="2018-04" db="EMBL/GenBank/DDBJ databases">
        <title>Genomic Encyclopedia of Type Strains, Phase IV (KMG-IV): sequencing the most valuable type-strain genomes for metagenomic binning, comparative biology and taxonomic classification.</title>
        <authorList>
            <person name="Goeker M."/>
        </authorList>
    </citation>
    <scope>NUCLEOTIDE SEQUENCE [LARGE SCALE GENOMIC DNA]</scope>
    <source>
        <strain evidence="1 2">DSM 45771</strain>
    </source>
</reference>
<proteinExistence type="predicted"/>
<accession>A0A2U1FA72</accession>
<comment type="caution">
    <text evidence="1">The sequence shown here is derived from an EMBL/GenBank/DDBJ whole genome shotgun (WGS) entry which is preliminary data.</text>
</comment>
<dbReference type="OrthoDB" id="5187212at2"/>
<dbReference type="Proteomes" id="UP000245639">
    <property type="component" value="Unassembled WGS sequence"/>
</dbReference>
<keyword evidence="2" id="KW-1185">Reference proteome</keyword>
<organism evidence="1 2">
    <name type="scientific">Actinomycetospora cinnamomea</name>
    <dbReference type="NCBI Taxonomy" id="663609"/>
    <lineage>
        <taxon>Bacteria</taxon>
        <taxon>Bacillati</taxon>
        <taxon>Actinomycetota</taxon>
        <taxon>Actinomycetes</taxon>
        <taxon>Pseudonocardiales</taxon>
        <taxon>Pseudonocardiaceae</taxon>
        <taxon>Actinomycetospora</taxon>
    </lineage>
</organism>
<dbReference type="RefSeq" id="WP_116709051.1">
    <property type="nucleotide sequence ID" value="NZ_QEKW01000007.1"/>
</dbReference>
<evidence type="ECO:0000313" key="2">
    <source>
        <dbReference type="Proteomes" id="UP000245639"/>
    </source>
</evidence>
<protein>
    <submittedName>
        <fullName evidence="1">Uncharacterized protein</fullName>
    </submittedName>
</protein>
<sequence length="170" mass="18267">MAGNPTVESVVEQVRDLNERIVSRARQGGEESLRAYRQLLENVAEAEEAAGNRTAEWVQAFARAQAEFTRELAESFPALLQRLGTGIGGAAGAAAQQARRVPGAATAEGEAKGAVSVEDDLPIADYDSLRVEDVVAKLDGMSATDLGKVDAYERRTKNRKTILDRIAALR</sequence>
<dbReference type="AlphaFoldDB" id="A0A2U1FA72"/>
<gene>
    <name evidence="1" type="ORF">C8D89_107251</name>
</gene>
<evidence type="ECO:0000313" key="1">
    <source>
        <dbReference type="EMBL" id="PVZ09087.1"/>
    </source>
</evidence>